<dbReference type="SMART" id="SM00090">
    <property type="entry name" value="RIO"/>
    <property type="match status" value="1"/>
</dbReference>
<feature type="domain" description="RRM" evidence="30">
    <location>
        <begin position="568"/>
        <end position="644"/>
    </location>
</feature>
<dbReference type="GO" id="GO:1990961">
    <property type="term" value="P:xenobiotic detoxification by transmembrane export across the plasma membrane"/>
    <property type="evidence" value="ECO:0007669"/>
    <property type="project" value="InterPro"/>
</dbReference>
<keyword evidence="12" id="KW-0507">mRNA processing</keyword>
<evidence type="ECO:0000256" key="29">
    <source>
        <dbReference type="SAM" id="Phobius"/>
    </source>
</evidence>
<protein>
    <recommendedName>
        <fullName evidence="8">Polyadenylate-binding protein, cytoplasmic and nuclear</fullName>
        <ecNumber evidence="7">2.7.11.1</ecNumber>
    </recommendedName>
    <alternativeName>
        <fullName evidence="24">Polyadenylate tail-binding protein</fullName>
    </alternativeName>
</protein>
<feature type="transmembrane region" description="Helical" evidence="29">
    <location>
        <begin position="1519"/>
        <end position="1538"/>
    </location>
</feature>
<feature type="domain" description="RRM" evidence="30">
    <location>
        <begin position="660"/>
        <end position="737"/>
    </location>
</feature>
<keyword evidence="16" id="KW-0547">Nucleotide-binding</keyword>
<dbReference type="EMBL" id="MVBO01000166">
    <property type="protein sequence ID" value="OZJ02302.1"/>
    <property type="molecule type" value="Genomic_DNA"/>
</dbReference>
<evidence type="ECO:0000256" key="16">
    <source>
        <dbReference type="ARBA" id="ARBA00022741"/>
    </source>
</evidence>
<dbReference type="GO" id="GO:0006397">
    <property type="term" value="P:mRNA processing"/>
    <property type="evidence" value="ECO:0007669"/>
    <property type="project" value="UniProtKB-KW"/>
</dbReference>
<dbReference type="Pfam" id="PF01163">
    <property type="entry name" value="RIO1"/>
    <property type="match status" value="1"/>
</dbReference>
<evidence type="ECO:0000256" key="12">
    <source>
        <dbReference type="ARBA" id="ARBA00022664"/>
    </source>
</evidence>
<keyword evidence="29" id="KW-0812">Transmembrane</keyword>
<dbReference type="InterPro" id="IPR018935">
    <property type="entry name" value="RIO_kinase_CS"/>
</dbReference>
<feature type="transmembrane region" description="Helical" evidence="29">
    <location>
        <begin position="1194"/>
        <end position="1214"/>
    </location>
</feature>
<comment type="similarity">
    <text evidence="5">Belongs to the protein kinase superfamily. RIO-type Ser/Thr kinase family.</text>
</comment>
<comment type="catalytic activity">
    <reaction evidence="26">
        <text>L-seryl-[protein] + ATP = O-phospho-L-seryl-[protein] + ADP + H(+)</text>
        <dbReference type="Rhea" id="RHEA:17989"/>
        <dbReference type="Rhea" id="RHEA-COMP:9863"/>
        <dbReference type="Rhea" id="RHEA-COMP:11604"/>
        <dbReference type="ChEBI" id="CHEBI:15378"/>
        <dbReference type="ChEBI" id="CHEBI:29999"/>
        <dbReference type="ChEBI" id="CHEBI:30616"/>
        <dbReference type="ChEBI" id="CHEBI:83421"/>
        <dbReference type="ChEBI" id="CHEBI:456216"/>
        <dbReference type="EC" id="2.7.11.1"/>
    </reaction>
</comment>
<evidence type="ECO:0000256" key="23">
    <source>
        <dbReference type="ARBA" id="ARBA00024761"/>
    </source>
</evidence>
<feature type="region of interest" description="Disordered" evidence="28">
    <location>
        <begin position="301"/>
        <end position="473"/>
    </location>
</feature>
<dbReference type="InterPro" id="IPR045305">
    <property type="entry name" value="RRM2_I_PABPs"/>
</dbReference>
<dbReference type="SUPFAM" id="SSF63570">
    <property type="entry name" value="PABC (PABP) domain"/>
    <property type="match status" value="1"/>
</dbReference>
<evidence type="ECO:0000256" key="19">
    <source>
        <dbReference type="ARBA" id="ARBA00022840"/>
    </source>
</evidence>
<evidence type="ECO:0000256" key="5">
    <source>
        <dbReference type="ARBA" id="ARBA00009196"/>
    </source>
</evidence>
<dbReference type="CDD" id="cd05144">
    <property type="entry name" value="RIO2_C"/>
    <property type="match status" value="1"/>
</dbReference>
<evidence type="ECO:0000256" key="3">
    <source>
        <dbReference type="ARBA" id="ARBA00004496"/>
    </source>
</evidence>
<dbReference type="GO" id="GO:0015297">
    <property type="term" value="F:antiporter activity"/>
    <property type="evidence" value="ECO:0007669"/>
    <property type="project" value="InterPro"/>
</dbReference>
<keyword evidence="29" id="KW-0472">Membrane</keyword>
<dbReference type="InterPro" id="IPR036053">
    <property type="entry name" value="PABP-dom"/>
</dbReference>
<keyword evidence="17" id="KW-0418">Kinase</keyword>
<keyword evidence="18" id="KW-0509">mRNA transport</keyword>
<dbReference type="FunFam" id="3.30.70.330:FF:000355">
    <property type="entry name" value="Polyadenylate-binding protein"/>
    <property type="match status" value="1"/>
</dbReference>
<evidence type="ECO:0000313" key="33">
    <source>
        <dbReference type="Proteomes" id="UP000242875"/>
    </source>
</evidence>
<comment type="similarity">
    <text evidence="6">Belongs to the multi antimicrobial extrusion (MATE) (TC 2.A.66.1) family.</text>
</comment>
<dbReference type="InterPro" id="IPR000687">
    <property type="entry name" value="RIO_kinase"/>
</dbReference>
<evidence type="ECO:0000256" key="10">
    <source>
        <dbReference type="ARBA" id="ARBA00022490"/>
    </source>
</evidence>
<evidence type="ECO:0000259" key="30">
    <source>
        <dbReference type="PROSITE" id="PS50102"/>
    </source>
</evidence>
<feature type="compositionally biased region" description="Basic residues" evidence="28">
    <location>
        <begin position="422"/>
        <end position="431"/>
    </location>
</feature>
<gene>
    <name evidence="32" type="ORF">BZG36_05065</name>
</gene>
<evidence type="ECO:0000256" key="7">
    <source>
        <dbReference type="ARBA" id="ARBA00012513"/>
    </source>
</evidence>
<dbReference type="NCBIfam" id="TIGR00797">
    <property type="entry name" value="matE"/>
    <property type="match status" value="1"/>
</dbReference>
<dbReference type="SMART" id="SM00360">
    <property type="entry name" value="RRM"/>
    <property type="match status" value="4"/>
</dbReference>
<evidence type="ECO:0000256" key="17">
    <source>
        <dbReference type="ARBA" id="ARBA00022777"/>
    </source>
</evidence>
<dbReference type="InterPro" id="IPR012677">
    <property type="entry name" value="Nucleotide-bd_a/b_plait_sf"/>
</dbReference>
<evidence type="ECO:0000256" key="13">
    <source>
        <dbReference type="ARBA" id="ARBA00022679"/>
    </source>
</evidence>
<evidence type="ECO:0000256" key="24">
    <source>
        <dbReference type="ARBA" id="ARBA00030979"/>
    </source>
</evidence>
<dbReference type="Pfam" id="PF01554">
    <property type="entry name" value="MatE"/>
    <property type="match status" value="2"/>
</dbReference>
<evidence type="ECO:0000313" key="32">
    <source>
        <dbReference type="EMBL" id="OZJ02302.1"/>
    </source>
</evidence>
<dbReference type="EC" id="2.7.11.1" evidence="7"/>
<dbReference type="InterPro" id="IPR002004">
    <property type="entry name" value="PABP_HYD_C"/>
</dbReference>
<dbReference type="GO" id="GO:0030490">
    <property type="term" value="P:maturation of SSU-rRNA"/>
    <property type="evidence" value="ECO:0007669"/>
    <property type="project" value="TreeGrafter"/>
</dbReference>
<evidence type="ECO:0000256" key="1">
    <source>
        <dbReference type="ARBA" id="ARBA00001946"/>
    </source>
</evidence>
<dbReference type="Gene3D" id="1.10.10.10">
    <property type="entry name" value="Winged helix-like DNA-binding domain superfamily/Winged helix DNA-binding domain"/>
    <property type="match status" value="1"/>
</dbReference>
<dbReference type="PROSITE" id="PS50102">
    <property type="entry name" value="RRM"/>
    <property type="match status" value="4"/>
</dbReference>
<evidence type="ECO:0000256" key="6">
    <source>
        <dbReference type="ARBA" id="ARBA00010199"/>
    </source>
</evidence>
<dbReference type="GO" id="GO:0003723">
    <property type="term" value="F:RNA binding"/>
    <property type="evidence" value="ECO:0007669"/>
    <property type="project" value="UniProtKB-UniRule"/>
</dbReference>
<dbReference type="InterPro" id="IPR045069">
    <property type="entry name" value="MATE_euk"/>
</dbReference>
<dbReference type="GO" id="GO:0030688">
    <property type="term" value="C:preribosome, small subunit precursor"/>
    <property type="evidence" value="ECO:0007669"/>
    <property type="project" value="TreeGrafter"/>
</dbReference>
<comment type="caution">
    <text evidence="32">The sequence shown here is derived from an EMBL/GenBank/DDBJ whole genome shotgun (WGS) entry which is preliminary data.</text>
</comment>
<sequence length="1572" mass="174828">VEMGSKNHEVVPTSLIAQISQLRHGGSHKLLGDLAKKKLISRVKNIRYDGYRLTYGGYDYLALKTFAKRGTVYSVGNQIGVGKESDIYIVADEEERQMVLKLQRLGRVSFRTIKSKRDYLQKRKSASWMYMSRLAAMKEFAFMKVLYDHGFPVPEPIDISRHCVVMELIDAFPLRQINEVGNPEKLYHELMSLIVKLAKYGLIHGDFNEFNILLKDDSTPILIDFPQMVSTSHENAEYYFNRDVDCIRTFFKRRFGYEATTYPKFAVDTEREVDLDVQVAASGFTKQLQAELEAYQIEIVNEEGKSGSENEGTIRSNDTDSEEEDEEGEEEEEGEENEEEEDNKEGDGREEQASTDDSLEDLEASIRKTTLHSEDEEQQEIEHPGNRNFKAYRDKAKSKPTKLSALDIHDRVAQSIRSQPSGRHHSRRNHQKVVTMSDSPQEVAVQNGTSPTNETTTQQQNGTPNGVVNGTAQSGQTHSASLYVGELDPSVTEAMLFEMFNMIGPVASIRVCRDAVTRRSLGYAYVNYHNQADGERALDSLNYTLIKGKPCRIMWSQRDPALRRNGAGNIFIKNLDLAIDNKALHDTFSAFGNILSCKVAMEDGVSKGYGFVHYESAESANNAIEHVNGMLLNDKKVYVGHHVSRKERQSKYEEMKANFTNLYVKNIPTEMTDARFVELFEKFGKITSAVIQRDDDGNSKGFGFVNFETHDSAKAAVDEMHDKEVDGAQLFVARAQKKGEREEELRRQYEHAKMEKLSKYQGVNLYIKNLEDTVDDEKLREEFSVYGNITSAKVMKDDKTGVSRGFGFVCFSSPDEATKAVTEMNGRMIGQKPVYVALAQRKEVRKAQLEAQMAQRNQMRMQQMPGMPGPFMPGGPMYYPPAGFMAQGQRPMFPQQMNMMPRPRWGPSPQQPQQMHPNGPMPYPGMPPQAYPGMPMQGVRPPRQPRQNGARGGMSGQPVRSNGVPANGRGGAGVARGGYKYGVSRTQANEDAPNDSLTAALAAAPAEQQKQMLGERLYPLVQKPQPELAGKITGMLLEMDNSELLHLLEDEEALDNKITEAVAVLNQHSQEEIYTAAPEDGVFHRRRKSIAEISNNIEEQISHAPPSSYKTESIWLFRNAAPIVGSYFMQQLLQTISVFSLGHLGPTELAASALGSMFASVTGWSVVSGATTALDTLCSQAWTGSSDKTMVGVYLQRALLILFLLFVPICAMWWEAENVFLMLDQEPKIALHAGIYLRCLMPGAPAFIAFEALKRYLQAQGIMQAPTYILVIAVPFNALMNYLLVWYPPMSLGFAGAPTAVAMTNWLMLGLLILYIRYVAGAEAWGGWTRACLKGWSEYLRLAIPGILMVCTEWWAFEVVALAASYLGTVSLAAQSIVLTSATVVYTIPFGISIAASNRIGNLLGARLALHAEKAAKTAVVFALVFGSINSIILLAAKDVLGYMFTSDEAVIAVVSSILPLCALFQIADGSAGIIGGIVRGMGRQKIAAYLNLLAYYVIALPLGTWLTFKLRFGLQGLWIGLCLALYITAGGQAIFLYGANWNREVERCQQRLTSDAKMVEEAEEHRGPISI</sequence>
<keyword evidence="11" id="KW-0723">Serine/threonine-protein kinase</keyword>
<dbReference type="SUPFAM" id="SSF46785">
    <property type="entry name" value="Winged helix' DNA-binding domain"/>
    <property type="match status" value="1"/>
</dbReference>
<organism evidence="32 33">
    <name type="scientific">Bifiguratus adelaidae</name>
    <dbReference type="NCBI Taxonomy" id="1938954"/>
    <lineage>
        <taxon>Eukaryota</taxon>
        <taxon>Fungi</taxon>
        <taxon>Fungi incertae sedis</taxon>
        <taxon>Mucoromycota</taxon>
        <taxon>Mucoromycotina</taxon>
        <taxon>Endogonomycetes</taxon>
        <taxon>Endogonales</taxon>
        <taxon>Endogonales incertae sedis</taxon>
        <taxon>Bifiguratus</taxon>
    </lineage>
</organism>
<proteinExistence type="inferred from homology"/>
<dbReference type="GO" id="GO:0004674">
    <property type="term" value="F:protein serine/threonine kinase activity"/>
    <property type="evidence" value="ECO:0007669"/>
    <property type="project" value="UniProtKB-KW"/>
</dbReference>
<dbReference type="InterPro" id="IPR002528">
    <property type="entry name" value="MATE_fam"/>
</dbReference>
<dbReference type="PANTHER" id="PTHR45852:SF1">
    <property type="entry name" value="SERINE_THREONINE-PROTEIN KINASE RIO2"/>
    <property type="match status" value="1"/>
</dbReference>
<dbReference type="Pfam" id="PF09202">
    <property type="entry name" value="Rio2_N"/>
    <property type="match status" value="1"/>
</dbReference>
<dbReference type="InterPro" id="IPR030484">
    <property type="entry name" value="Rio2"/>
</dbReference>
<dbReference type="GO" id="GO:0016020">
    <property type="term" value="C:membrane"/>
    <property type="evidence" value="ECO:0007669"/>
    <property type="project" value="InterPro"/>
</dbReference>
<dbReference type="CDD" id="cd12381">
    <property type="entry name" value="RRM4_I_PABPs"/>
    <property type="match status" value="1"/>
</dbReference>
<dbReference type="SUPFAM" id="SSF54928">
    <property type="entry name" value="RNA-binding domain, RBD"/>
    <property type="match status" value="2"/>
</dbReference>
<evidence type="ECO:0000256" key="15">
    <source>
        <dbReference type="ARBA" id="ARBA00022737"/>
    </source>
</evidence>
<comment type="similarity">
    <text evidence="4">Belongs to the polyadenylate-binding protein type-1 family.</text>
</comment>
<evidence type="ECO:0000256" key="21">
    <source>
        <dbReference type="ARBA" id="ARBA00022884"/>
    </source>
</evidence>
<dbReference type="FunFam" id="3.30.70.330:FF:000441">
    <property type="entry name" value="Polyadenylate-binding protein"/>
    <property type="match status" value="1"/>
</dbReference>
<dbReference type="FunFam" id="1.10.1900.10:FF:000004">
    <property type="entry name" value="Polyadenylate-binding protein"/>
    <property type="match status" value="1"/>
</dbReference>
<dbReference type="InterPro" id="IPR003954">
    <property type="entry name" value="RRM_euk-type"/>
</dbReference>
<dbReference type="SUPFAM" id="SSF56112">
    <property type="entry name" value="Protein kinase-like (PK-like)"/>
    <property type="match status" value="1"/>
</dbReference>
<dbReference type="GO" id="GO:0051028">
    <property type="term" value="P:mRNA transport"/>
    <property type="evidence" value="ECO:0007669"/>
    <property type="project" value="UniProtKB-KW"/>
</dbReference>
<evidence type="ECO:0000256" key="9">
    <source>
        <dbReference type="ARBA" id="ARBA00022448"/>
    </source>
</evidence>
<feature type="compositionally biased region" description="Acidic residues" evidence="28">
    <location>
        <begin position="353"/>
        <end position="363"/>
    </location>
</feature>
<dbReference type="InterPro" id="IPR036390">
    <property type="entry name" value="WH_DNA-bd_sf"/>
</dbReference>
<reference evidence="32 33" key="1">
    <citation type="journal article" date="2017" name="Mycologia">
        <title>Bifiguratus adelaidae, gen. et sp. nov., a new member of Mucoromycotina in endophytic and soil-dwelling habitats.</title>
        <authorList>
            <person name="Torres-Cruz T.J."/>
            <person name="Billingsley Tobias T.L."/>
            <person name="Almatruk M."/>
            <person name="Hesse C."/>
            <person name="Kuske C.R."/>
            <person name="Desiro A."/>
            <person name="Benucci G.M."/>
            <person name="Bonito G."/>
            <person name="Stajich J.E."/>
            <person name="Dunlap C."/>
            <person name="Arnold A.E."/>
            <person name="Porras-Alfaro A."/>
        </authorList>
    </citation>
    <scope>NUCLEOTIDE SEQUENCE [LARGE SCALE GENOMIC DNA]</scope>
    <source>
        <strain evidence="32 33">AZ0501</strain>
    </source>
</reference>
<evidence type="ECO:0000256" key="22">
    <source>
        <dbReference type="ARBA" id="ARBA00023242"/>
    </source>
</evidence>
<feature type="domain" description="RRM" evidence="30">
    <location>
        <begin position="763"/>
        <end position="841"/>
    </location>
</feature>
<feature type="region of interest" description="Disordered" evidence="28">
    <location>
        <begin position="938"/>
        <end position="970"/>
    </location>
</feature>
<evidence type="ECO:0000256" key="28">
    <source>
        <dbReference type="SAM" id="MobiDB-lite"/>
    </source>
</evidence>
<dbReference type="CDD" id="cd12378">
    <property type="entry name" value="RRM1_I_PABPs"/>
    <property type="match status" value="1"/>
</dbReference>
<keyword evidence="10" id="KW-0963">Cytoplasm</keyword>
<feature type="transmembrane region" description="Helical" evidence="29">
    <location>
        <begin position="1339"/>
        <end position="1357"/>
    </location>
</feature>
<feature type="transmembrane region" description="Helical" evidence="29">
    <location>
        <begin position="1265"/>
        <end position="1287"/>
    </location>
</feature>
<dbReference type="FunFam" id="3.30.200.20:FF:000052">
    <property type="entry name" value="Serine/threonine-protein kinase RIO2"/>
    <property type="match status" value="1"/>
</dbReference>
<keyword evidence="14" id="KW-0479">Metal-binding</keyword>
<evidence type="ECO:0000256" key="18">
    <source>
        <dbReference type="ARBA" id="ARBA00022816"/>
    </source>
</evidence>
<dbReference type="PROSITE" id="PS01245">
    <property type="entry name" value="RIO1"/>
    <property type="match status" value="1"/>
</dbReference>
<evidence type="ECO:0000256" key="8">
    <source>
        <dbReference type="ARBA" id="ARBA00016348"/>
    </source>
</evidence>
<dbReference type="GO" id="GO:0005634">
    <property type="term" value="C:nucleus"/>
    <property type="evidence" value="ECO:0007669"/>
    <property type="project" value="UniProtKB-SubCell"/>
</dbReference>
<evidence type="ECO:0000256" key="4">
    <source>
        <dbReference type="ARBA" id="ARBA00008557"/>
    </source>
</evidence>
<evidence type="ECO:0000259" key="31">
    <source>
        <dbReference type="PROSITE" id="PS51309"/>
    </source>
</evidence>
<keyword evidence="22" id="KW-0539">Nucleus</keyword>
<feature type="compositionally biased region" description="Acidic residues" evidence="28">
    <location>
        <begin position="319"/>
        <end position="344"/>
    </location>
</feature>
<feature type="transmembrane region" description="Helical" evidence="29">
    <location>
        <begin position="1299"/>
        <end position="1318"/>
    </location>
</feature>
<evidence type="ECO:0000256" key="27">
    <source>
        <dbReference type="PROSITE-ProRule" id="PRU00176"/>
    </source>
</evidence>
<dbReference type="Gene3D" id="3.30.70.330">
    <property type="match status" value="4"/>
</dbReference>
<name>A0A261XVC5_9FUNG</name>
<dbReference type="InterPro" id="IPR015285">
    <property type="entry name" value="RIO2_wHTH_N"/>
</dbReference>
<dbReference type="CDD" id="cd13132">
    <property type="entry name" value="MATE_eukaryotic"/>
    <property type="match status" value="1"/>
</dbReference>
<evidence type="ECO:0000256" key="2">
    <source>
        <dbReference type="ARBA" id="ARBA00004123"/>
    </source>
</evidence>
<dbReference type="GO" id="GO:0046872">
    <property type="term" value="F:metal ion binding"/>
    <property type="evidence" value="ECO:0007669"/>
    <property type="project" value="UniProtKB-KW"/>
</dbReference>
<keyword evidence="20" id="KW-0460">Magnesium</keyword>
<dbReference type="PANTHER" id="PTHR45852">
    <property type="entry name" value="SER/THR-PROTEIN KINASE RIO2"/>
    <property type="match status" value="1"/>
</dbReference>
<feature type="domain" description="RRM" evidence="30">
    <location>
        <begin position="480"/>
        <end position="558"/>
    </location>
</feature>
<dbReference type="CDD" id="cd12380">
    <property type="entry name" value="RRM3_I_PABPs"/>
    <property type="match status" value="1"/>
</dbReference>
<dbReference type="InterPro" id="IPR011009">
    <property type="entry name" value="Kinase-like_dom_sf"/>
</dbReference>
<dbReference type="GO" id="GO:0005524">
    <property type="term" value="F:ATP binding"/>
    <property type="evidence" value="ECO:0007669"/>
    <property type="project" value="UniProtKB-KW"/>
</dbReference>
<dbReference type="Pfam" id="PF00076">
    <property type="entry name" value="RRM_1"/>
    <property type="match status" value="4"/>
</dbReference>
<dbReference type="PROSITE" id="PS51309">
    <property type="entry name" value="PABC"/>
    <property type="match status" value="1"/>
</dbReference>
<comment type="function">
    <text evidence="23">Binds the poly(A) tail of mRNA. Appears to be an important mediator of the multiple roles of the poly(A) tail in mRNA biogenesis, stability and translation. In the nucleus, involved in both mRNA cleavage and polyadenylation. Is also required for efficient mRNA export to the cytoplasm. Acts in concert with a poly(A)-specific nuclease (PAN) to affect poly(A) tail shortening, which may occur concomitantly with either nucleocytoplasmic mRNA transport or translational initiation. In the cytoplasm, stimulates translation initiation and regulates mRNA decay through translation termination-coupled poly(A) shortening, probably mediated by PAN.</text>
</comment>
<dbReference type="OrthoDB" id="10258631at2759"/>
<accession>A0A261XVC5</accession>
<evidence type="ECO:0000256" key="14">
    <source>
        <dbReference type="ARBA" id="ARBA00022723"/>
    </source>
</evidence>
<dbReference type="Pfam" id="PF00658">
    <property type="entry name" value="MLLE"/>
    <property type="match status" value="1"/>
</dbReference>
<feature type="transmembrane region" description="Helical" evidence="29">
    <location>
        <begin position="1149"/>
        <end position="1174"/>
    </location>
</feature>
<dbReference type="GO" id="GO:0042910">
    <property type="term" value="F:xenobiotic transmembrane transporter activity"/>
    <property type="evidence" value="ECO:0007669"/>
    <property type="project" value="InterPro"/>
</dbReference>
<dbReference type="InterPro" id="IPR018934">
    <property type="entry name" value="RIO_dom"/>
</dbReference>
<feature type="transmembrane region" description="Helical" evidence="29">
    <location>
        <begin position="1450"/>
        <end position="1475"/>
    </location>
</feature>
<feature type="transmembrane region" description="Helical" evidence="29">
    <location>
        <begin position="1234"/>
        <end position="1253"/>
    </location>
</feature>
<comment type="catalytic activity">
    <reaction evidence="25">
        <text>L-threonyl-[protein] + ATP = O-phospho-L-threonyl-[protein] + ADP + H(+)</text>
        <dbReference type="Rhea" id="RHEA:46608"/>
        <dbReference type="Rhea" id="RHEA-COMP:11060"/>
        <dbReference type="Rhea" id="RHEA-COMP:11605"/>
        <dbReference type="ChEBI" id="CHEBI:15378"/>
        <dbReference type="ChEBI" id="CHEBI:30013"/>
        <dbReference type="ChEBI" id="CHEBI:30616"/>
        <dbReference type="ChEBI" id="CHEBI:61977"/>
        <dbReference type="ChEBI" id="CHEBI:456216"/>
        <dbReference type="EC" id="2.7.11.1"/>
    </reaction>
</comment>
<dbReference type="Gene3D" id="1.10.1900.10">
    <property type="entry name" value="c-terminal domain of poly(a) binding protein"/>
    <property type="match status" value="1"/>
</dbReference>
<keyword evidence="33" id="KW-1185">Reference proteome</keyword>
<evidence type="ECO:0000256" key="20">
    <source>
        <dbReference type="ARBA" id="ARBA00022842"/>
    </source>
</evidence>
<dbReference type="FunFam" id="3.30.70.330:FF:000003">
    <property type="entry name" value="Polyadenylate-binding protein"/>
    <property type="match status" value="1"/>
</dbReference>
<dbReference type="Proteomes" id="UP000242875">
    <property type="component" value="Unassembled WGS sequence"/>
</dbReference>
<dbReference type="InterPro" id="IPR000504">
    <property type="entry name" value="RRM_dom"/>
</dbReference>
<keyword evidence="21 27" id="KW-0694">RNA-binding</keyword>
<dbReference type="GO" id="GO:0005829">
    <property type="term" value="C:cytosol"/>
    <property type="evidence" value="ECO:0007669"/>
    <property type="project" value="TreeGrafter"/>
</dbReference>
<keyword evidence="13" id="KW-0808">Transferase</keyword>
<feature type="compositionally biased region" description="Low complexity" evidence="28">
    <location>
        <begin position="446"/>
        <end position="466"/>
    </location>
</feature>
<dbReference type="InterPro" id="IPR036388">
    <property type="entry name" value="WH-like_DNA-bd_sf"/>
</dbReference>
<feature type="compositionally biased region" description="Basic and acidic residues" evidence="28">
    <location>
        <begin position="380"/>
        <end position="397"/>
    </location>
</feature>
<evidence type="ECO:0000256" key="25">
    <source>
        <dbReference type="ARBA" id="ARBA00047899"/>
    </source>
</evidence>
<dbReference type="SMART" id="SM00361">
    <property type="entry name" value="RRM_1"/>
    <property type="match status" value="4"/>
</dbReference>
<feature type="transmembrane region" description="Helical" evidence="29">
    <location>
        <begin position="1487"/>
        <end position="1507"/>
    </location>
</feature>
<dbReference type="SMART" id="SM00517">
    <property type="entry name" value="PolyA"/>
    <property type="match status" value="1"/>
</dbReference>
<feature type="transmembrane region" description="Helical" evidence="29">
    <location>
        <begin position="1418"/>
        <end position="1438"/>
    </location>
</feature>
<evidence type="ECO:0000256" key="26">
    <source>
        <dbReference type="ARBA" id="ARBA00048679"/>
    </source>
</evidence>
<keyword evidence="19" id="KW-0067">ATP-binding</keyword>
<dbReference type="CDD" id="cd12379">
    <property type="entry name" value="RRM2_I_PABPs"/>
    <property type="match status" value="1"/>
</dbReference>
<comment type="subcellular location">
    <subcellularLocation>
        <location evidence="3">Cytoplasm</location>
    </subcellularLocation>
    <subcellularLocation>
        <location evidence="2">Nucleus</location>
    </subcellularLocation>
</comment>
<keyword evidence="29" id="KW-1133">Transmembrane helix</keyword>
<comment type="cofactor">
    <cofactor evidence="1">
        <name>Mg(2+)</name>
        <dbReference type="ChEBI" id="CHEBI:18420"/>
    </cofactor>
</comment>
<feature type="domain" description="PABC" evidence="31">
    <location>
        <begin position="993"/>
        <end position="1070"/>
    </location>
</feature>
<dbReference type="Gene3D" id="3.30.200.20">
    <property type="entry name" value="Phosphorylase Kinase, domain 1"/>
    <property type="match status" value="1"/>
</dbReference>
<feature type="transmembrane region" description="Helical" evidence="29">
    <location>
        <begin position="1377"/>
        <end position="1397"/>
    </location>
</feature>
<dbReference type="FunFam" id="1.10.510.10:FF:000307">
    <property type="entry name" value="Serine/threonine-protein kinase RIO2"/>
    <property type="match status" value="1"/>
</dbReference>
<dbReference type="InterPro" id="IPR006515">
    <property type="entry name" value="PABP_1234"/>
</dbReference>
<dbReference type="Gene3D" id="1.10.510.10">
    <property type="entry name" value="Transferase(Phosphotransferase) domain 1"/>
    <property type="match status" value="1"/>
</dbReference>
<keyword evidence="15" id="KW-0677">Repeat</keyword>
<feature type="non-terminal residue" evidence="32">
    <location>
        <position position="1"/>
    </location>
</feature>
<evidence type="ECO:0000256" key="11">
    <source>
        <dbReference type="ARBA" id="ARBA00022527"/>
    </source>
</evidence>
<keyword evidence="9" id="KW-0813">Transport</keyword>
<dbReference type="FunFam" id="3.30.70.330:FF:000520">
    <property type="entry name" value="Polyadenylate-binding protein"/>
    <property type="match status" value="1"/>
</dbReference>
<dbReference type="InterPro" id="IPR034364">
    <property type="entry name" value="PABP_RRM1"/>
</dbReference>
<dbReference type="NCBIfam" id="TIGR01628">
    <property type="entry name" value="PABP-1234"/>
    <property type="match status" value="1"/>
</dbReference>
<dbReference type="InterPro" id="IPR035979">
    <property type="entry name" value="RBD_domain_sf"/>
</dbReference>